<keyword evidence="4" id="KW-1185">Reference proteome</keyword>
<organism evidence="3 4">
    <name type="scientific">Shewanella surugensis</name>
    <dbReference type="NCBI Taxonomy" id="212020"/>
    <lineage>
        <taxon>Bacteria</taxon>
        <taxon>Pseudomonadati</taxon>
        <taxon>Pseudomonadota</taxon>
        <taxon>Gammaproteobacteria</taxon>
        <taxon>Alteromonadales</taxon>
        <taxon>Shewanellaceae</taxon>
        <taxon>Shewanella</taxon>
    </lineage>
</organism>
<name>A0ABT0LIN0_9GAMM</name>
<proteinExistence type="inferred from homology"/>
<feature type="domain" description="Initiator Rep protein WH1" evidence="2">
    <location>
        <begin position="6"/>
        <end position="148"/>
    </location>
</feature>
<accession>A0ABT0LIN0</accession>
<protein>
    <submittedName>
        <fullName evidence="3">Replication initiation protein</fullName>
    </submittedName>
</protein>
<dbReference type="Gene3D" id="1.10.10.10">
    <property type="entry name" value="Winged helix-like DNA-binding domain superfamily/Winged helix DNA-binding domain"/>
    <property type="match status" value="2"/>
</dbReference>
<dbReference type="RefSeq" id="WP_248942984.1">
    <property type="nucleotide sequence ID" value="NZ_JAKIKS010000173.1"/>
</dbReference>
<dbReference type="Pfam" id="PF01051">
    <property type="entry name" value="Rep3_N"/>
    <property type="match status" value="1"/>
</dbReference>
<dbReference type="Pfam" id="PF21205">
    <property type="entry name" value="Rep3_C"/>
    <property type="match status" value="1"/>
</dbReference>
<comment type="similarity">
    <text evidence="1">Belongs to the initiator RepB protein family.</text>
</comment>
<dbReference type="InterPro" id="IPR036390">
    <property type="entry name" value="WH_DNA-bd_sf"/>
</dbReference>
<dbReference type="InterPro" id="IPR000525">
    <property type="entry name" value="Initiator_Rep_WH1"/>
</dbReference>
<evidence type="ECO:0000313" key="3">
    <source>
        <dbReference type="EMBL" id="MCL1127544.1"/>
    </source>
</evidence>
<evidence type="ECO:0000313" key="4">
    <source>
        <dbReference type="Proteomes" id="UP001203423"/>
    </source>
</evidence>
<evidence type="ECO:0000256" key="1">
    <source>
        <dbReference type="ARBA" id="ARBA00038283"/>
    </source>
</evidence>
<dbReference type="InterPro" id="IPR036388">
    <property type="entry name" value="WH-like_DNA-bd_sf"/>
</dbReference>
<dbReference type="EMBL" id="JAKIKS010000173">
    <property type="protein sequence ID" value="MCL1127544.1"/>
    <property type="molecule type" value="Genomic_DNA"/>
</dbReference>
<gene>
    <name evidence="3" type="ORF">L2764_24495</name>
</gene>
<reference evidence="3 4" key="1">
    <citation type="submission" date="2022-01" db="EMBL/GenBank/DDBJ databases">
        <title>Whole genome-based taxonomy of the Shewanellaceae.</title>
        <authorList>
            <person name="Martin-Rodriguez A.J."/>
        </authorList>
    </citation>
    <scope>NUCLEOTIDE SEQUENCE [LARGE SCALE GENOMIC DNA]</scope>
    <source>
        <strain evidence="3 4">DSM 17177</strain>
    </source>
</reference>
<comment type="caution">
    <text evidence="3">The sequence shown here is derived from an EMBL/GenBank/DDBJ whole genome shotgun (WGS) entry which is preliminary data.</text>
</comment>
<dbReference type="Proteomes" id="UP001203423">
    <property type="component" value="Unassembled WGS sequence"/>
</dbReference>
<evidence type="ECO:0000259" key="2">
    <source>
        <dbReference type="Pfam" id="PF01051"/>
    </source>
</evidence>
<sequence length="227" mass="26893">MNNSNITKSNSLIAASYMLSLQEQRLILACLSKIDSREETPDSIELTVQEFSTLMGINLKRAYNELYDAAEKLYDQSIIIESEDRIIKFRWVQHQVLWRKGEGKITLTWSKEVKGYISQLKNRFTTYKLRHIANLQSIYSMRLYEILMQFDSTKHRLIRVEELRKTFLLNDKYPEFKDLNKYVIKAAVNELNQRSDLIVSYDIIKQGRKASALRFDFKQDENMKLKM</sequence>
<dbReference type="SUPFAM" id="SSF46785">
    <property type="entry name" value="Winged helix' DNA-binding domain"/>
    <property type="match status" value="2"/>
</dbReference>